<dbReference type="Proteomes" id="UP000036449">
    <property type="component" value="Unassembled WGS sequence"/>
</dbReference>
<evidence type="ECO:0000313" key="3">
    <source>
        <dbReference type="Proteomes" id="UP000036449"/>
    </source>
</evidence>
<feature type="transmembrane region" description="Helical" evidence="1">
    <location>
        <begin position="93"/>
        <end position="119"/>
    </location>
</feature>
<evidence type="ECO:0000313" key="2">
    <source>
        <dbReference type="EMBL" id="KMO44185.1"/>
    </source>
</evidence>
<name>A0A0J6TA52_9HYPH</name>
<keyword evidence="3" id="KW-1185">Reference proteome</keyword>
<organism evidence="2 3">
    <name type="scientific">Methylobacterium tarhaniae</name>
    <dbReference type="NCBI Taxonomy" id="1187852"/>
    <lineage>
        <taxon>Bacteria</taxon>
        <taxon>Pseudomonadati</taxon>
        <taxon>Pseudomonadota</taxon>
        <taxon>Alphaproteobacteria</taxon>
        <taxon>Hyphomicrobiales</taxon>
        <taxon>Methylobacteriaceae</taxon>
        <taxon>Methylobacterium</taxon>
    </lineage>
</organism>
<sequence length="124" mass="13059">MRRLLVRGWPSAGLYAGPVAWLASTQGNYALVSWDCAHRLPAVTALAALLILVSLFGGLLSWRSYRRPPEAATVPGQRAGSLDAPDGGRPHRLVAAMGVLLALLFALAIMVHGAAGLVFSGCER</sequence>
<reference evidence="2 3" key="1">
    <citation type="submission" date="2015-03" db="EMBL/GenBank/DDBJ databases">
        <title>Genome sequencing of Methylobacterium tarhaniae DSM 25844.</title>
        <authorList>
            <person name="Chaudhry V."/>
            <person name="Patil P.B."/>
        </authorList>
    </citation>
    <scope>NUCLEOTIDE SEQUENCE [LARGE SCALE GENOMIC DNA]</scope>
    <source>
        <strain evidence="2 3">DSM 25844</strain>
    </source>
</reference>
<feature type="transmembrane region" description="Helical" evidence="1">
    <location>
        <begin position="40"/>
        <end position="60"/>
    </location>
</feature>
<dbReference type="OrthoDB" id="8233878at2"/>
<comment type="caution">
    <text evidence="2">The sequence shown here is derived from an EMBL/GenBank/DDBJ whole genome shotgun (WGS) entry which is preliminary data.</text>
</comment>
<dbReference type="PATRIC" id="fig|1187852.3.peg.3575"/>
<proteinExistence type="predicted"/>
<keyword evidence="1" id="KW-0812">Transmembrane</keyword>
<dbReference type="RefSeq" id="WP_048449649.1">
    <property type="nucleotide sequence ID" value="NZ_LABZ01000025.1"/>
</dbReference>
<protein>
    <submittedName>
        <fullName evidence="2">Uncharacterized protein</fullName>
    </submittedName>
</protein>
<evidence type="ECO:0000256" key="1">
    <source>
        <dbReference type="SAM" id="Phobius"/>
    </source>
</evidence>
<feature type="transmembrane region" description="Helical" evidence="1">
    <location>
        <begin position="12"/>
        <end position="34"/>
    </location>
</feature>
<dbReference type="EMBL" id="LABZ01000025">
    <property type="protein sequence ID" value="KMO44185.1"/>
    <property type="molecule type" value="Genomic_DNA"/>
</dbReference>
<accession>A0A0J6TA52</accession>
<keyword evidence="1" id="KW-1133">Transmembrane helix</keyword>
<dbReference type="AlphaFoldDB" id="A0A0J6TA52"/>
<keyword evidence="1" id="KW-0472">Membrane</keyword>
<gene>
    <name evidence="2" type="ORF">VQ03_04465</name>
</gene>